<dbReference type="Proteomes" id="UP000283269">
    <property type="component" value="Unassembled WGS sequence"/>
</dbReference>
<organism evidence="5 6">
    <name type="scientific">Psilocybe cyanescens</name>
    <dbReference type="NCBI Taxonomy" id="93625"/>
    <lineage>
        <taxon>Eukaryota</taxon>
        <taxon>Fungi</taxon>
        <taxon>Dikarya</taxon>
        <taxon>Basidiomycota</taxon>
        <taxon>Agaricomycotina</taxon>
        <taxon>Agaricomycetes</taxon>
        <taxon>Agaricomycetidae</taxon>
        <taxon>Agaricales</taxon>
        <taxon>Agaricineae</taxon>
        <taxon>Strophariaceae</taxon>
        <taxon>Psilocybe</taxon>
    </lineage>
</organism>
<evidence type="ECO:0000256" key="3">
    <source>
        <dbReference type="ARBA" id="ARBA00022483"/>
    </source>
</evidence>
<gene>
    <name evidence="5" type="ORF">CVT25_010146</name>
</gene>
<dbReference type="Gene3D" id="1.10.357.70">
    <property type="entry name" value="Exocyst complex component Sec6, C-terminal domain"/>
    <property type="match status" value="1"/>
</dbReference>
<dbReference type="GO" id="GO:0051601">
    <property type="term" value="P:exocyst localization"/>
    <property type="evidence" value="ECO:0007669"/>
    <property type="project" value="TreeGrafter"/>
</dbReference>
<dbReference type="PANTHER" id="PTHR21292:SF1">
    <property type="entry name" value="EXOCYST COMPLEX COMPONENT 3"/>
    <property type="match status" value="1"/>
</dbReference>
<proteinExistence type="inferred from homology"/>
<dbReference type="InterPro" id="IPR042532">
    <property type="entry name" value="EXOC3/Sec6_C"/>
</dbReference>
<dbReference type="Gene3D" id="1.10.357.50">
    <property type="match status" value="1"/>
</dbReference>
<sequence>MAAPVGPVSAAQAIGEYLQSPDDLVKVSAFRKKLEKEKASIDTRLKNGVKEQLQATRLGLKKFLSTRDNVQAIKDEMMTIEKECEDPSVRVATFDQISRVSMVHRNFESTEEMVNNLLEMAAQLDDLEQMLATDSREIIGPSPNLLVIHFQLNQLERFRNQTMHQAKKASASSQTTLTRWFERLNKMITAFDEHIIQLAQNVLPLVRAGHSEVVVKLIKIAEVEGREDEKTVVMRFVKKAAKIDAALKFKSLQAEARVLKHYRSKIMKAITQSIHDKIDDAYKRSEDNPVAFLGGLTWLYQDILRIESDVVPCFPKDYDIFSLYLREYHKALNTVVKKIAAAKSDASVLLALYEWLKEYKANMKELNVNSELLDPPLLDGNEQTLIEDYVQLIIQKLDEWSKNLMKTEVAEFTKRSEPPELDSDGLYGTQGGIILFQMVNQQIDLATESGQGAILARVVGETNRVMRGIQDQWAKVIETEFKKQIEKPEEVAGGLVEYCIALANDQIKSADFSESLLARIEPLVSEKYRVPINERINDAIDGYLDVAKKCMQTLIDIIFNDLKPATKNLFQLPWYDGVMRQIVETMRDYMTDYQSYLNPSLLELLVEDLIDSFLLTYLNALANAPKLKMPAAAERFKEDITEVFEFFITLAPTKDVEARFEVLEMILAMLEASKDIAFLSFWSFAKVHGPNIAFVEGLMKSRGDFDRSAVSEIMDSIKRKAKDEGLTDPPEPTIMKKVNVQNAFSRFLRT</sequence>
<evidence type="ECO:0000313" key="6">
    <source>
        <dbReference type="Proteomes" id="UP000283269"/>
    </source>
</evidence>
<comment type="caution">
    <text evidence="5">The sequence shown here is derived from an EMBL/GenBank/DDBJ whole genome shotgun (WGS) entry which is preliminary data.</text>
</comment>
<evidence type="ECO:0000313" key="5">
    <source>
        <dbReference type="EMBL" id="PPQ90757.1"/>
    </source>
</evidence>
<dbReference type="EMBL" id="NHYD01001548">
    <property type="protein sequence ID" value="PPQ90757.1"/>
    <property type="molecule type" value="Genomic_DNA"/>
</dbReference>
<dbReference type="GO" id="GO:0000145">
    <property type="term" value="C:exocyst"/>
    <property type="evidence" value="ECO:0007669"/>
    <property type="project" value="InterPro"/>
</dbReference>
<name>A0A409XJ16_PSICY</name>
<keyword evidence="4" id="KW-0175">Coiled coil</keyword>
<dbReference type="InParanoid" id="A0A409XJ16"/>
<dbReference type="GO" id="GO:0006887">
    <property type="term" value="P:exocytosis"/>
    <property type="evidence" value="ECO:0007669"/>
    <property type="project" value="UniProtKB-KW"/>
</dbReference>
<feature type="coiled-coil region" evidence="4">
    <location>
        <begin position="110"/>
        <end position="137"/>
    </location>
</feature>
<dbReference type="FunFam" id="1.10.357.50:FF:000006">
    <property type="entry name" value="Exocyst complex component sec6"/>
    <property type="match status" value="1"/>
</dbReference>
<accession>A0A409XJ16</accession>
<keyword evidence="2" id="KW-0813">Transport</keyword>
<dbReference type="OrthoDB" id="190098at2759"/>
<dbReference type="STRING" id="93625.A0A409XJ16"/>
<evidence type="ECO:0000256" key="4">
    <source>
        <dbReference type="SAM" id="Coils"/>
    </source>
</evidence>
<reference evidence="5 6" key="1">
    <citation type="journal article" date="2018" name="Evol. Lett.">
        <title>Horizontal gene cluster transfer increased hallucinogenic mushroom diversity.</title>
        <authorList>
            <person name="Reynolds H.T."/>
            <person name="Vijayakumar V."/>
            <person name="Gluck-Thaler E."/>
            <person name="Korotkin H.B."/>
            <person name="Matheny P.B."/>
            <person name="Slot J.C."/>
        </authorList>
    </citation>
    <scope>NUCLEOTIDE SEQUENCE [LARGE SCALE GENOMIC DNA]</scope>
    <source>
        <strain evidence="5 6">2631</strain>
    </source>
</reference>
<dbReference type="InterPro" id="IPR010326">
    <property type="entry name" value="EXOC3/Sec6"/>
</dbReference>
<dbReference type="FunCoup" id="A0A409XJ16">
    <property type="interactions" value="106"/>
</dbReference>
<keyword evidence="6" id="KW-1185">Reference proteome</keyword>
<protein>
    <submittedName>
        <fullName evidence="5">Uncharacterized protein</fullName>
    </submittedName>
</protein>
<comment type="similarity">
    <text evidence="1">Belongs to the SEC6 family.</text>
</comment>
<dbReference type="PANTHER" id="PTHR21292">
    <property type="entry name" value="EXOCYST COMPLEX COMPONENT SEC6-RELATED"/>
    <property type="match status" value="1"/>
</dbReference>
<evidence type="ECO:0000256" key="1">
    <source>
        <dbReference type="ARBA" id="ARBA00009447"/>
    </source>
</evidence>
<dbReference type="GO" id="GO:0000149">
    <property type="term" value="F:SNARE binding"/>
    <property type="evidence" value="ECO:0007669"/>
    <property type="project" value="TreeGrafter"/>
</dbReference>
<evidence type="ECO:0000256" key="2">
    <source>
        <dbReference type="ARBA" id="ARBA00022448"/>
    </source>
</evidence>
<dbReference type="Pfam" id="PF06046">
    <property type="entry name" value="Sec6"/>
    <property type="match status" value="1"/>
</dbReference>
<dbReference type="AlphaFoldDB" id="A0A409XJ16"/>
<keyword evidence="3" id="KW-0268">Exocytosis</keyword>